<evidence type="ECO:0000256" key="3">
    <source>
        <dbReference type="ARBA" id="ARBA00022960"/>
    </source>
</evidence>
<evidence type="ECO:0000313" key="18">
    <source>
        <dbReference type="EMBL" id="RUO42884.1"/>
    </source>
</evidence>
<feature type="binding site" evidence="13">
    <location>
        <position position="458"/>
    </location>
    <ligand>
        <name>meso-2,6-diaminopimelate</name>
        <dbReference type="ChEBI" id="CHEBI:57791"/>
    </ligand>
</feature>
<dbReference type="PANTHER" id="PTHR23135:SF4">
    <property type="entry name" value="UDP-N-ACETYLMURAMOYL-L-ALANYL-D-GLUTAMATE--2,6-DIAMINOPIMELATE LIGASE MURE HOMOLOG, CHLOROPLASTIC"/>
    <property type="match status" value="1"/>
</dbReference>
<evidence type="ECO:0000256" key="4">
    <source>
        <dbReference type="ARBA" id="ARBA00022984"/>
    </source>
</evidence>
<keyword evidence="13" id="KW-0460">Magnesium</keyword>
<reference evidence="18 19" key="1">
    <citation type="journal article" date="2011" name="Front. Microbiol.">
        <title>Genomic signatures of strain selection and enhancement in Bacillus atrophaeus var. globigii, a historical biowarfare simulant.</title>
        <authorList>
            <person name="Gibbons H.S."/>
            <person name="Broomall S.M."/>
            <person name="McNew L.A."/>
            <person name="Daligault H."/>
            <person name="Chapman C."/>
            <person name="Bruce D."/>
            <person name="Karavis M."/>
            <person name="Krepps M."/>
            <person name="McGregor P.A."/>
            <person name="Hong C."/>
            <person name="Park K.H."/>
            <person name="Akmal A."/>
            <person name="Feldman A."/>
            <person name="Lin J.S."/>
            <person name="Chang W.E."/>
            <person name="Higgs B.W."/>
            <person name="Demirev P."/>
            <person name="Lindquist J."/>
            <person name="Liem A."/>
            <person name="Fochler E."/>
            <person name="Read T.D."/>
            <person name="Tapia R."/>
            <person name="Johnson S."/>
            <person name="Bishop-Lilly K.A."/>
            <person name="Detter C."/>
            <person name="Han C."/>
            <person name="Sozhamannan S."/>
            <person name="Rosenzweig C.N."/>
            <person name="Skowronski E.W."/>
        </authorList>
    </citation>
    <scope>NUCLEOTIDE SEQUENCE [LARGE SCALE GENOMIC DNA]</scope>
    <source>
        <strain evidence="18 19">AIT1</strain>
    </source>
</reference>
<evidence type="ECO:0000259" key="16">
    <source>
        <dbReference type="Pfam" id="PF02875"/>
    </source>
</evidence>
<feature type="binding site" evidence="13">
    <location>
        <position position="178"/>
    </location>
    <ligand>
        <name>UDP-N-acetyl-alpha-D-muramoyl-L-alanyl-D-glutamate</name>
        <dbReference type="ChEBI" id="CHEBI:83900"/>
    </ligand>
</feature>
<evidence type="ECO:0000256" key="9">
    <source>
        <dbReference type="ARBA" id="ARBA00072883"/>
    </source>
</evidence>
<feature type="binding site" evidence="13">
    <location>
        <position position="24"/>
    </location>
    <ligand>
        <name>UDP-N-acetyl-alpha-D-muramoyl-L-alanyl-D-glutamate</name>
        <dbReference type="ChEBI" id="CHEBI:83900"/>
    </ligand>
</feature>
<feature type="domain" description="Mur ligase C-terminal" evidence="16">
    <location>
        <begin position="330"/>
        <end position="456"/>
    </location>
</feature>
<dbReference type="Pfam" id="PF01225">
    <property type="entry name" value="Mur_ligase"/>
    <property type="match status" value="1"/>
</dbReference>
<comment type="function">
    <text evidence="13">Catalyzes the addition of meso-diaminopimelic acid to the nucleotide precursor UDP-N-acetylmuramoyl-L-alanyl-D-glutamate (UMAG) in the biosynthesis of bacterial cell-wall peptidoglycan.</text>
</comment>
<dbReference type="SUPFAM" id="SSF63418">
    <property type="entry name" value="MurE/MurF N-terminal domain"/>
    <property type="match status" value="1"/>
</dbReference>
<dbReference type="InterPro" id="IPR036565">
    <property type="entry name" value="Mur-like_cat_sf"/>
</dbReference>
<dbReference type="SUPFAM" id="SSF53623">
    <property type="entry name" value="MurD-like peptide ligases, catalytic domain"/>
    <property type="match status" value="1"/>
</dbReference>
<dbReference type="AlphaFoldDB" id="A0A432X7N4"/>
<dbReference type="GO" id="GO:0000287">
    <property type="term" value="F:magnesium ion binding"/>
    <property type="evidence" value="ECO:0007669"/>
    <property type="project" value="UniProtKB-UniRule"/>
</dbReference>
<keyword evidence="5 13" id="KW-0131">Cell cycle</keyword>
<dbReference type="InterPro" id="IPR000713">
    <property type="entry name" value="Mur_ligase_N"/>
</dbReference>
<evidence type="ECO:0000256" key="6">
    <source>
        <dbReference type="ARBA" id="ARBA00023316"/>
    </source>
</evidence>
<evidence type="ECO:0000256" key="2">
    <source>
        <dbReference type="ARBA" id="ARBA00022618"/>
    </source>
</evidence>
<dbReference type="Pfam" id="PF08245">
    <property type="entry name" value="Mur_ligase_M"/>
    <property type="match status" value="1"/>
</dbReference>
<dbReference type="UniPathway" id="UPA00219"/>
<keyword evidence="4 13" id="KW-0573">Peptidoglycan synthesis</keyword>
<evidence type="ECO:0000256" key="1">
    <source>
        <dbReference type="ARBA" id="ARBA00005898"/>
    </source>
</evidence>
<feature type="binding site" evidence="13">
    <location>
        <position position="184"/>
    </location>
    <ligand>
        <name>UDP-N-acetyl-alpha-D-muramoyl-L-alanyl-D-glutamate</name>
        <dbReference type="ChEBI" id="CHEBI:83900"/>
    </ligand>
</feature>
<keyword evidence="19" id="KW-1185">Reference proteome</keyword>
<dbReference type="Proteomes" id="UP000286976">
    <property type="component" value="Unassembled WGS sequence"/>
</dbReference>
<feature type="binding site" evidence="13">
    <location>
        <begin position="403"/>
        <end position="406"/>
    </location>
    <ligand>
        <name>meso-2,6-diaminopimelate</name>
        <dbReference type="ChEBI" id="CHEBI:57791"/>
    </ligand>
</feature>
<dbReference type="GO" id="GO:0005737">
    <property type="term" value="C:cytoplasm"/>
    <property type="evidence" value="ECO:0007669"/>
    <property type="project" value="UniProtKB-SubCell"/>
</dbReference>
<feature type="domain" description="Mur ligase N-terminal catalytic" evidence="15">
    <location>
        <begin position="19"/>
        <end position="63"/>
    </location>
</feature>
<feature type="binding site" evidence="13">
    <location>
        <begin position="109"/>
        <end position="115"/>
    </location>
    <ligand>
        <name>ATP</name>
        <dbReference type="ChEBI" id="CHEBI:30616"/>
    </ligand>
</feature>
<sequence>MKLQQLLHFIKTPLPDIEVAGLKLDSRKVAAGDAFIAVPGHAVDGREFISAAIAAGASVILAEGRLFRVDTDGPVPIVYIPKLAMQVSSIAGHFFNNPSKHIRVTGITGTNGKTTVSHLLGQLWQQLEPPAAVIGTAGSGLMSQLLPEQLTTPDPVTLQQRLAAFVAEGARSVTMEVSSHALAQGRVEGLQFNTVIATNVSRDHLDYHGSMRAYAKAKQRLYTDFPALHRVLNADDKVTAKWGTEDDYWFSLKPQNMGRPHTLVASDWQFQQDSTQMTLNWEYESLRVASPLLGEFNIANVLAAATAVLAAGYCLKDIAPLISQLQSVPGRMETFRVPSGPLVIVDYAHTPDALQHVLLAARNHCTGKLWCVFGCGGDRDRGKRPQMGQTAAKYADVSVVTDDNPRTEDPAQIIDDIMTGMPHGTEYKRMPGRTDAIRHAMSEAGPNDVIVCAGKGHETYQIIGTRSYDYDERAYVASLAEELRHD</sequence>
<evidence type="ECO:0000256" key="10">
    <source>
        <dbReference type="ARBA" id="ARBA00075482"/>
    </source>
</evidence>
<dbReference type="GO" id="GO:0008360">
    <property type="term" value="P:regulation of cell shape"/>
    <property type="evidence" value="ECO:0007669"/>
    <property type="project" value="UniProtKB-KW"/>
</dbReference>
<dbReference type="HAMAP" id="MF_00208">
    <property type="entry name" value="MurE"/>
    <property type="match status" value="1"/>
</dbReference>
<accession>A0A432X7N4</accession>
<feature type="binding site" evidence="13">
    <location>
        <position position="379"/>
    </location>
    <ligand>
        <name>meso-2,6-diaminopimelate</name>
        <dbReference type="ChEBI" id="CHEBI:57791"/>
    </ligand>
</feature>
<gene>
    <name evidence="13" type="primary">murE</name>
    <name evidence="18" type="ORF">CWE15_05635</name>
</gene>
<dbReference type="Gene3D" id="3.40.1390.10">
    <property type="entry name" value="MurE/MurF, N-terminal domain"/>
    <property type="match status" value="1"/>
</dbReference>
<dbReference type="SUPFAM" id="SSF53244">
    <property type="entry name" value="MurD-like peptide ligases, peptide-binding domain"/>
    <property type="match status" value="1"/>
</dbReference>
<dbReference type="InterPro" id="IPR036615">
    <property type="entry name" value="Mur_ligase_C_dom_sf"/>
</dbReference>
<dbReference type="InterPro" id="IPR035911">
    <property type="entry name" value="MurE/MurF_N"/>
</dbReference>
<feature type="binding site" evidence="13">
    <location>
        <begin position="151"/>
        <end position="152"/>
    </location>
    <ligand>
        <name>UDP-N-acetyl-alpha-D-muramoyl-L-alanyl-D-glutamate</name>
        <dbReference type="ChEBI" id="CHEBI:83900"/>
    </ligand>
</feature>
<evidence type="ECO:0000256" key="11">
    <source>
        <dbReference type="ARBA" id="ARBA00076158"/>
    </source>
</evidence>
<dbReference type="GO" id="GO:0009252">
    <property type="term" value="P:peptidoglycan biosynthetic process"/>
    <property type="evidence" value="ECO:0007669"/>
    <property type="project" value="UniProtKB-UniRule"/>
</dbReference>
<dbReference type="EC" id="6.3.2.13" evidence="8 13"/>
<keyword evidence="13" id="KW-0963">Cytoplasm</keyword>
<evidence type="ECO:0000259" key="15">
    <source>
        <dbReference type="Pfam" id="PF01225"/>
    </source>
</evidence>
<dbReference type="Pfam" id="PF02875">
    <property type="entry name" value="Mur_ligase_C"/>
    <property type="match status" value="1"/>
</dbReference>
<feature type="short sequence motif" description="Meso-diaminopimelate recognition motif" evidence="13">
    <location>
        <begin position="403"/>
        <end position="406"/>
    </location>
</feature>
<comment type="similarity">
    <text evidence="1 13">Belongs to the MurCDEF family. MurE subfamily.</text>
</comment>
<feature type="domain" description="Mur ligase central" evidence="17">
    <location>
        <begin position="107"/>
        <end position="307"/>
    </location>
</feature>
<evidence type="ECO:0000256" key="12">
    <source>
        <dbReference type="ARBA" id="ARBA00081560"/>
    </source>
</evidence>
<dbReference type="NCBIfam" id="TIGR01085">
    <property type="entry name" value="murE"/>
    <property type="match status" value="1"/>
</dbReference>
<name>A0A432X7N4_9GAMM</name>
<comment type="caution">
    <text evidence="18">The sequence shown here is derived from an EMBL/GenBank/DDBJ whole genome shotgun (WGS) entry which is preliminary data.</text>
</comment>
<dbReference type="InterPro" id="IPR005761">
    <property type="entry name" value="UDP-N-AcMur-Glu-dNH2Pim_ligase"/>
</dbReference>
<evidence type="ECO:0000256" key="8">
    <source>
        <dbReference type="ARBA" id="ARBA00066633"/>
    </source>
</evidence>
<feature type="binding site" evidence="13">
    <location>
        <position position="26"/>
    </location>
    <ligand>
        <name>UDP-N-acetyl-alpha-D-muramoyl-L-alanyl-D-glutamate</name>
        <dbReference type="ChEBI" id="CHEBI:83900"/>
    </ligand>
</feature>
<evidence type="ECO:0000313" key="19">
    <source>
        <dbReference type="Proteomes" id="UP000286976"/>
    </source>
</evidence>
<comment type="catalytic activity">
    <reaction evidence="7 13">
        <text>UDP-N-acetyl-alpha-D-muramoyl-L-alanyl-D-glutamate + meso-2,6-diaminopimelate + ATP = UDP-N-acetyl-alpha-D-muramoyl-L-alanyl-gamma-D-glutamyl-meso-2,6-diaminopimelate + ADP + phosphate + H(+)</text>
        <dbReference type="Rhea" id="RHEA:23676"/>
        <dbReference type="ChEBI" id="CHEBI:15378"/>
        <dbReference type="ChEBI" id="CHEBI:30616"/>
        <dbReference type="ChEBI" id="CHEBI:43474"/>
        <dbReference type="ChEBI" id="CHEBI:57791"/>
        <dbReference type="ChEBI" id="CHEBI:83900"/>
        <dbReference type="ChEBI" id="CHEBI:83905"/>
        <dbReference type="ChEBI" id="CHEBI:456216"/>
        <dbReference type="EC" id="6.3.2.13"/>
    </reaction>
</comment>
<keyword evidence="13" id="KW-0547">Nucleotide-binding</keyword>
<dbReference type="PANTHER" id="PTHR23135">
    <property type="entry name" value="MUR LIGASE FAMILY MEMBER"/>
    <property type="match status" value="1"/>
</dbReference>
<dbReference type="GO" id="GO:0071555">
    <property type="term" value="P:cell wall organization"/>
    <property type="evidence" value="ECO:0007669"/>
    <property type="project" value="UniProtKB-KW"/>
</dbReference>
<feature type="binding site" evidence="13">
    <location>
        <position position="454"/>
    </location>
    <ligand>
        <name>meso-2,6-diaminopimelate</name>
        <dbReference type="ChEBI" id="CHEBI:57791"/>
    </ligand>
</feature>
<dbReference type="GO" id="GO:0008765">
    <property type="term" value="F:UDP-N-acetylmuramoylalanyl-D-glutamate-2,6-diaminopimelate ligase activity"/>
    <property type="evidence" value="ECO:0007669"/>
    <property type="project" value="UniProtKB-UniRule"/>
</dbReference>
<feature type="modified residue" description="N6-carboxylysine" evidence="13">
    <location>
        <position position="218"/>
    </location>
</feature>
<evidence type="ECO:0000256" key="13">
    <source>
        <dbReference type="HAMAP-Rule" id="MF_00208"/>
    </source>
</evidence>
<protein>
    <recommendedName>
        <fullName evidence="9 13">UDP-N-acetylmuramoyl-L-alanyl-D-glutamate--2,6-diaminopimelate ligase</fullName>
        <ecNumber evidence="8 13">6.3.2.13</ecNumber>
    </recommendedName>
    <alternativeName>
        <fullName evidence="10 13">Meso-A2pm-adding enzyme</fullName>
    </alternativeName>
    <alternativeName>
        <fullName evidence="11 13">Meso-diaminopimelate-adding enzyme</fullName>
    </alternativeName>
    <alternativeName>
        <fullName evidence="12 13">UDP-MurNAc-L-Ala-D-Glu:meso-diaminopimelate ligase</fullName>
    </alternativeName>
    <alternativeName>
        <fullName evidence="13">UDP-MurNAc-tripeptide synthetase</fullName>
    </alternativeName>
    <alternativeName>
        <fullName evidence="13">UDP-N-acetylmuramyl-tripeptide synthetase</fullName>
    </alternativeName>
</protein>
<keyword evidence="13 18" id="KW-0436">Ligase</keyword>
<dbReference type="NCBIfam" id="NF001126">
    <property type="entry name" value="PRK00139.1-4"/>
    <property type="match status" value="1"/>
</dbReference>
<comment type="subcellular location">
    <subcellularLocation>
        <location evidence="13 14">Cytoplasm</location>
    </subcellularLocation>
</comment>
<proteinExistence type="inferred from homology"/>
<dbReference type="InterPro" id="IPR004101">
    <property type="entry name" value="Mur_ligase_C"/>
</dbReference>
<keyword evidence="6 13" id="KW-0961">Cell wall biogenesis/degradation</keyword>
<dbReference type="Gene3D" id="3.40.1190.10">
    <property type="entry name" value="Mur-like, catalytic domain"/>
    <property type="match status" value="1"/>
</dbReference>
<dbReference type="EMBL" id="PIPQ01000002">
    <property type="protein sequence ID" value="RUO42884.1"/>
    <property type="molecule type" value="Genomic_DNA"/>
</dbReference>
<dbReference type="GO" id="GO:0051301">
    <property type="term" value="P:cell division"/>
    <property type="evidence" value="ECO:0007669"/>
    <property type="project" value="UniProtKB-KW"/>
</dbReference>
<keyword evidence="2 13" id="KW-0132">Cell division</keyword>
<comment type="PTM">
    <text evidence="13">Carboxylation is probably crucial for Mg(2+) binding and, consequently, for the gamma-phosphate positioning of ATP.</text>
</comment>
<keyword evidence="13" id="KW-0067">ATP-binding</keyword>
<evidence type="ECO:0000259" key="17">
    <source>
        <dbReference type="Pfam" id="PF08245"/>
    </source>
</evidence>
<comment type="cofactor">
    <cofactor evidence="13">
        <name>Mg(2+)</name>
        <dbReference type="ChEBI" id="CHEBI:18420"/>
    </cofactor>
</comment>
<dbReference type="RefSeq" id="WP_126757099.1">
    <property type="nucleotide sequence ID" value="NZ_PIPQ01000002.1"/>
</dbReference>
<dbReference type="OrthoDB" id="9800958at2"/>
<evidence type="ECO:0000256" key="14">
    <source>
        <dbReference type="RuleBase" id="RU004135"/>
    </source>
</evidence>
<keyword evidence="3 13" id="KW-0133">Cell shape</keyword>
<evidence type="ECO:0000256" key="7">
    <source>
        <dbReference type="ARBA" id="ARBA00050251"/>
    </source>
</evidence>
<dbReference type="GO" id="GO:0005524">
    <property type="term" value="F:ATP binding"/>
    <property type="evidence" value="ECO:0007669"/>
    <property type="project" value="UniProtKB-UniRule"/>
</dbReference>
<evidence type="ECO:0000256" key="5">
    <source>
        <dbReference type="ARBA" id="ARBA00023306"/>
    </source>
</evidence>
<feature type="binding site" evidence="13">
    <location>
        <position position="186"/>
    </location>
    <ligand>
        <name>UDP-N-acetyl-alpha-D-muramoyl-L-alanyl-D-glutamate</name>
        <dbReference type="ChEBI" id="CHEBI:83900"/>
    </ligand>
</feature>
<dbReference type="InterPro" id="IPR013221">
    <property type="entry name" value="Mur_ligase_cen"/>
</dbReference>
<comment type="caution">
    <text evidence="13">Lacks conserved residue(s) required for the propagation of feature annotation.</text>
</comment>
<comment type="pathway">
    <text evidence="13 14">Cell wall biogenesis; peptidoglycan biosynthesis.</text>
</comment>
<dbReference type="FunFam" id="3.90.190.20:FF:000006">
    <property type="entry name" value="UDP-N-acetylmuramoyl-L-alanyl-D-glutamate--2,6-diaminopimelate ligase"/>
    <property type="match status" value="1"/>
</dbReference>
<dbReference type="Gene3D" id="3.90.190.20">
    <property type="entry name" value="Mur ligase, C-terminal domain"/>
    <property type="match status" value="1"/>
</dbReference>
<organism evidence="18 19">
    <name type="scientific">Aliidiomarina taiwanensis</name>
    <dbReference type="NCBI Taxonomy" id="946228"/>
    <lineage>
        <taxon>Bacteria</taxon>
        <taxon>Pseudomonadati</taxon>
        <taxon>Pseudomonadota</taxon>
        <taxon>Gammaproteobacteria</taxon>
        <taxon>Alteromonadales</taxon>
        <taxon>Idiomarinaceae</taxon>
        <taxon>Aliidiomarina</taxon>
    </lineage>
</organism>